<reference evidence="2 3" key="1">
    <citation type="submission" date="2021-03" db="EMBL/GenBank/DDBJ databases">
        <title>Genomic Encyclopedia of Type Strains, Phase IV (KMG-IV): sequencing the most valuable type-strain genomes for metagenomic binning, comparative biology and taxonomic classification.</title>
        <authorList>
            <person name="Goeker M."/>
        </authorList>
    </citation>
    <scope>NUCLEOTIDE SEQUENCE [LARGE SCALE GENOMIC DNA]</scope>
    <source>
        <strain evidence="2 3">DSM 27138</strain>
    </source>
</reference>
<protein>
    <recommendedName>
        <fullName evidence="4">Small CPxCG-related zinc finger protein</fullName>
    </recommendedName>
</protein>
<gene>
    <name evidence="2" type="ORF">J2Z79_001359</name>
</gene>
<evidence type="ECO:0008006" key="4">
    <source>
        <dbReference type="Google" id="ProtNLM"/>
    </source>
</evidence>
<dbReference type="RefSeq" id="WP_209466111.1">
    <property type="nucleotide sequence ID" value="NZ_JAGGLG010000008.1"/>
</dbReference>
<comment type="caution">
    <text evidence="2">The sequence shown here is derived from an EMBL/GenBank/DDBJ whole genome shotgun (WGS) entry which is preliminary data.</text>
</comment>
<accession>A0ABS4JR13</accession>
<evidence type="ECO:0000256" key="1">
    <source>
        <dbReference type="SAM" id="MobiDB-lite"/>
    </source>
</evidence>
<feature type="region of interest" description="Disordered" evidence="1">
    <location>
        <begin position="30"/>
        <end position="51"/>
    </location>
</feature>
<sequence length="51" mass="5572">MSQQQVCAWCGSAFVAEPEGRTSLCPDCHEVDETESAGPLHPAGERQPYHE</sequence>
<organism evidence="2 3">
    <name type="scientific">Symbiobacterium terraclitae</name>
    <dbReference type="NCBI Taxonomy" id="557451"/>
    <lineage>
        <taxon>Bacteria</taxon>
        <taxon>Bacillati</taxon>
        <taxon>Bacillota</taxon>
        <taxon>Clostridia</taxon>
        <taxon>Eubacteriales</taxon>
        <taxon>Symbiobacteriaceae</taxon>
        <taxon>Symbiobacterium</taxon>
    </lineage>
</organism>
<dbReference type="EMBL" id="JAGGLG010000008">
    <property type="protein sequence ID" value="MBP2017973.1"/>
    <property type="molecule type" value="Genomic_DNA"/>
</dbReference>
<name>A0ABS4JR13_9FIRM</name>
<evidence type="ECO:0000313" key="3">
    <source>
        <dbReference type="Proteomes" id="UP001519289"/>
    </source>
</evidence>
<dbReference type="Proteomes" id="UP001519289">
    <property type="component" value="Unassembled WGS sequence"/>
</dbReference>
<evidence type="ECO:0000313" key="2">
    <source>
        <dbReference type="EMBL" id="MBP2017973.1"/>
    </source>
</evidence>
<proteinExistence type="predicted"/>
<keyword evidence="3" id="KW-1185">Reference proteome</keyword>